<dbReference type="Proteomes" id="UP000271678">
    <property type="component" value="Unassembled WGS sequence"/>
</dbReference>
<dbReference type="InterPro" id="IPR027417">
    <property type="entry name" value="P-loop_NTPase"/>
</dbReference>
<dbReference type="RefSeq" id="WP_123271594.1">
    <property type="nucleotide sequence ID" value="NZ_RJJQ01000011.1"/>
</dbReference>
<keyword evidence="1" id="KW-0808">Transferase</keyword>
<evidence type="ECO:0000313" key="2">
    <source>
        <dbReference type="Proteomes" id="UP000271678"/>
    </source>
</evidence>
<organism evidence="1 2">
    <name type="scientific">Flexivirga caeni</name>
    <dbReference type="NCBI Taxonomy" id="2294115"/>
    <lineage>
        <taxon>Bacteria</taxon>
        <taxon>Bacillati</taxon>
        <taxon>Actinomycetota</taxon>
        <taxon>Actinomycetes</taxon>
        <taxon>Micrococcales</taxon>
        <taxon>Dermacoccaceae</taxon>
        <taxon>Flexivirga</taxon>
    </lineage>
</organism>
<protein>
    <submittedName>
        <fullName evidence="1">Cytidylate kinase-like family protein</fullName>
    </submittedName>
</protein>
<dbReference type="OrthoDB" id="3823243at2"/>
<dbReference type="GO" id="GO:0016301">
    <property type="term" value="F:kinase activity"/>
    <property type="evidence" value="ECO:0007669"/>
    <property type="project" value="UniProtKB-KW"/>
</dbReference>
<proteinExistence type="predicted"/>
<accession>A0A3M9M9P2</accession>
<reference evidence="1 2" key="1">
    <citation type="submission" date="2018-11" db="EMBL/GenBank/DDBJ databases">
        <title>Draft genome of Simplicispira Flexivirga sp. BO-16.</title>
        <authorList>
            <person name="Im W.T."/>
        </authorList>
    </citation>
    <scope>NUCLEOTIDE SEQUENCE [LARGE SCALE GENOMIC DNA]</scope>
    <source>
        <strain evidence="1 2">BO-16</strain>
    </source>
</reference>
<dbReference type="Pfam" id="PF13189">
    <property type="entry name" value="Cytidylate_kin2"/>
    <property type="match status" value="1"/>
</dbReference>
<dbReference type="EMBL" id="RJJQ01000011">
    <property type="protein sequence ID" value="RNI21278.1"/>
    <property type="molecule type" value="Genomic_DNA"/>
</dbReference>
<gene>
    <name evidence="1" type="ORF">EFY87_11315</name>
</gene>
<evidence type="ECO:0000313" key="1">
    <source>
        <dbReference type="EMBL" id="RNI21278.1"/>
    </source>
</evidence>
<dbReference type="Gene3D" id="3.40.50.300">
    <property type="entry name" value="P-loop containing nucleotide triphosphate hydrolases"/>
    <property type="match status" value="1"/>
</dbReference>
<dbReference type="AlphaFoldDB" id="A0A3M9M9P2"/>
<keyword evidence="2" id="KW-1185">Reference proteome</keyword>
<name>A0A3M9M9P2_9MICO</name>
<sequence>MPGLTISSQYGAGGNVIAPRVAEALGFRLLDRTIDGKVAEELQVSLEEAEKGERKQSFADRFFAALAPLADTVTGDPEILASARSGATEEFRVEASKLMEGALADGAVILGRGGAAALHGTHPEVLRVRLYGDPELRVIAAVKYYDADEATARERQHRTDEARAKYVQHLYGRDINDSNLYHLELNTPLFELDQCVDVIVGAYRAFAAASAAA</sequence>
<keyword evidence="1" id="KW-0418">Kinase</keyword>
<comment type="caution">
    <text evidence="1">The sequence shown here is derived from an EMBL/GenBank/DDBJ whole genome shotgun (WGS) entry which is preliminary data.</text>
</comment>